<dbReference type="KEGG" id="bmh:BMWSH_4632"/>
<evidence type="ECO:0000256" key="3">
    <source>
        <dbReference type="ARBA" id="ARBA00022553"/>
    </source>
</evidence>
<evidence type="ECO:0000256" key="1">
    <source>
        <dbReference type="ARBA" id="ARBA00004651"/>
    </source>
</evidence>
<evidence type="ECO:0000313" key="15">
    <source>
        <dbReference type="Proteomes" id="UP000001283"/>
    </source>
</evidence>
<evidence type="ECO:0000256" key="2">
    <source>
        <dbReference type="ARBA" id="ARBA00022475"/>
    </source>
</evidence>
<evidence type="ECO:0000256" key="7">
    <source>
        <dbReference type="ARBA" id="ARBA00022777"/>
    </source>
</evidence>
<dbReference type="GO" id="GO:0005886">
    <property type="term" value="C:plasma membrane"/>
    <property type="evidence" value="ECO:0007669"/>
    <property type="project" value="UniProtKB-SubCell"/>
</dbReference>
<dbReference type="SUPFAM" id="SSF55874">
    <property type="entry name" value="ATPase domain of HSP90 chaperone/DNA topoisomerase II/histidine kinase"/>
    <property type="match status" value="1"/>
</dbReference>
<keyword evidence="4" id="KW-0808">Transferase</keyword>
<dbReference type="SMART" id="SM00304">
    <property type="entry name" value="HAMP"/>
    <property type="match status" value="1"/>
</dbReference>
<evidence type="ECO:0000256" key="9">
    <source>
        <dbReference type="ARBA" id="ARBA00022989"/>
    </source>
</evidence>
<sequence>MFVKGWSIRKKLILFFLFATVIPFLISTIFTYQYTKETVKNRFISTNYQVIKNGSNDLSDYLNEIANITKRLYGYHPFIKVLDEGVSSDLGANQLEISRTLLYLYNTRPEIEQLHLYIENGHDSYTAYNSKVSSRGKYDDIYTQPYYSYLNKNHKFLAIEPTHEIYSYNNLSTLIDSLPNQVISFHQRIDEIPSDRLLAYLSLDINMTQIQSISQRLYNEESEDFYLMNNKGKVLYSSDSKVIGKNENYAWVQALTSQKDHSMEWEDKSFSGVLMYEKLKQPFEDLYIVKRIPYSVLYEDARKTALMNVLIGLPFLCMLVIATLFISVRFTQPINVLIRNMKEVEKGSFEVRFKSLGNDEFGVLGRHFTSMVETINDLIERKFRLELENKSTQLKVLQSQINPHFLYNAFQSIGTLALKHKAVEVYSLLTSLSHIMRYSMNMKEDIVSLKQEVDHVKAFLSLQKQRFGSKFEYELNIEKEAELMRIPKMILQPLVENSFKHGFETRTGSGKLLISAKLNGEELILTVSDNGKGIGEQKLNQLKTRLQQSYNQTDEHIGLQNIYERLRIYYGDHASMQISSQENHDFTVVIKLTTIEEKRDSDESINRG</sequence>
<dbReference type="CDD" id="cd06225">
    <property type="entry name" value="HAMP"/>
    <property type="match status" value="1"/>
</dbReference>
<protein>
    <submittedName>
        <fullName evidence="14">Histidine kinase internal region</fullName>
    </submittedName>
</protein>
<dbReference type="GO" id="GO:0005524">
    <property type="term" value="F:ATP binding"/>
    <property type="evidence" value="ECO:0007669"/>
    <property type="project" value="UniProtKB-KW"/>
</dbReference>
<evidence type="ECO:0000259" key="13">
    <source>
        <dbReference type="PROSITE" id="PS50885"/>
    </source>
</evidence>
<dbReference type="Pfam" id="PF06580">
    <property type="entry name" value="His_kinase"/>
    <property type="match status" value="1"/>
</dbReference>
<feature type="transmembrane region" description="Helical" evidence="12">
    <location>
        <begin position="305"/>
        <end position="331"/>
    </location>
</feature>
<organism evidence="14 15">
    <name type="scientific">Priestia megaterium (strain WSH-002)</name>
    <name type="common">Bacillus megaterium</name>
    <dbReference type="NCBI Taxonomy" id="1006007"/>
    <lineage>
        <taxon>Bacteria</taxon>
        <taxon>Bacillati</taxon>
        <taxon>Bacillota</taxon>
        <taxon>Bacilli</taxon>
        <taxon>Bacillales</taxon>
        <taxon>Bacillaceae</taxon>
        <taxon>Priestia</taxon>
    </lineage>
</organism>
<gene>
    <name evidence="14" type="ORF">BMWSH_4632</name>
</gene>
<keyword evidence="9 12" id="KW-1133">Transmembrane helix</keyword>
<dbReference type="Gene3D" id="6.10.340.10">
    <property type="match status" value="1"/>
</dbReference>
<keyword evidence="2" id="KW-1003">Cell membrane</keyword>
<proteinExistence type="predicted"/>
<evidence type="ECO:0000256" key="10">
    <source>
        <dbReference type="ARBA" id="ARBA00023012"/>
    </source>
</evidence>
<dbReference type="Gene3D" id="3.30.565.10">
    <property type="entry name" value="Histidine kinase-like ATPase, C-terminal domain"/>
    <property type="match status" value="1"/>
</dbReference>
<evidence type="ECO:0000256" key="12">
    <source>
        <dbReference type="SAM" id="Phobius"/>
    </source>
</evidence>
<evidence type="ECO:0000256" key="6">
    <source>
        <dbReference type="ARBA" id="ARBA00022741"/>
    </source>
</evidence>
<evidence type="ECO:0000256" key="11">
    <source>
        <dbReference type="ARBA" id="ARBA00023136"/>
    </source>
</evidence>
<dbReference type="Gene3D" id="3.30.450.20">
    <property type="entry name" value="PAS domain"/>
    <property type="match status" value="1"/>
</dbReference>
<dbReference type="InterPro" id="IPR003660">
    <property type="entry name" value="HAMP_dom"/>
</dbReference>
<dbReference type="Proteomes" id="UP000001283">
    <property type="component" value="Chromosome"/>
</dbReference>
<evidence type="ECO:0000313" key="14">
    <source>
        <dbReference type="EMBL" id="AEN91510.1"/>
    </source>
</evidence>
<dbReference type="GO" id="GO:0000155">
    <property type="term" value="F:phosphorelay sensor kinase activity"/>
    <property type="evidence" value="ECO:0007669"/>
    <property type="project" value="InterPro"/>
</dbReference>
<dbReference type="AlphaFoldDB" id="A0A8D3X323"/>
<keyword evidence="3" id="KW-0597">Phosphoprotein</keyword>
<keyword evidence="7 14" id="KW-0418">Kinase</keyword>
<keyword evidence="11 12" id="KW-0472">Membrane</keyword>
<dbReference type="Pfam" id="PF02518">
    <property type="entry name" value="HATPase_c"/>
    <property type="match status" value="1"/>
</dbReference>
<evidence type="ECO:0000256" key="8">
    <source>
        <dbReference type="ARBA" id="ARBA00022840"/>
    </source>
</evidence>
<keyword evidence="6" id="KW-0547">Nucleotide-binding</keyword>
<evidence type="ECO:0000256" key="4">
    <source>
        <dbReference type="ARBA" id="ARBA00022679"/>
    </source>
</evidence>
<dbReference type="PROSITE" id="PS50885">
    <property type="entry name" value="HAMP"/>
    <property type="match status" value="1"/>
</dbReference>
<name>A0A8D3X323_PRIMW</name>
<keyword evidence="10" id="KW-0902">Two-component regulatory system</keyword>
<dbReference type="EMBL" id="CP003017">
    <property type="protein sequence ID" value="AEN91510.1"/>
    <property type="molecule type" value="Genomic_DNA"/>
</dbReference>
<dbReference type="PANTHER" id="PTHR34220">
    <property type="entry name" value="SENSOR HISTIDINE KINASE YPDA"/>
    <property type="match status" value="1"/>
</dbReference>
<evidence type="ECO:0000256" key="5">
    <source>
        <dbReference type="ARBA" id="ARBA00022692"/>
    </source>
</evidence>
<dbReference type="PANTHER" id="PTHR34220:SF11">
    <property type="entry name" value="SENSOR PROTEIN KINASE HPTS"/>
    <property type="match status" value="1"/>
</dbReference>
<comment type="subcellular location">
    <subcellularLocation>
        <location evidence="1">Cell membrane</location>
        <topology evidence="1">Multi-pass membrane protein</topology>
    </subcellularLocation>
</comment>
<dbReference type="InterPro" id="IPR010559">
    <property type="entry name" value="Sig_transdc_His_kin_internal"/>
</dbReference>
<reference evidence="14 15" key="1">
    <citation type="journal article" date="2011" name="J. Bacteriol.">
        <title>Complete genome sequence of the industrial strain Bacillus megaterium WSH-002.</title>
        <authorList>
            <person name="Liu L."/>
            <person name="Li Y."/>
            <person name="Zhang J."/>
            <person name="Zou W."/>
            <person name="Zhou Z."/>
            <person name="Liu J."/>
            <person name="Li X."/>
            <person name="Wang L."/>
            <person name="Chen J."/>
        </authorList>
    </citation>
    <scope>NUCLEOTIDE SEQUENCE [LARGE SCALE GENOMIC DNA]</scope>
    <source>
        <strain evidence="14 15">WSH-002</strain>
    </source>
</reference>
<feature type="transmembrane region" description="Helical" evidence="12">
    <location>
        <begin position="12"/>
        <end position="32"/>
    </location>
</feature>
<accession>A0A8D3X323</accession>
<dbReference type="InterPro" id="IPR003594">
    <property type="entry name" value="HATPase_dom"/>
</dbReference>
<dbReference type="Pfam" id="PF00672">
    <property type="entry name" value="HAMP"/>
    <property type="match status" value="1"/>
</dbReference>
<dbReference type="InterPro" id="IPR036890">
    <property type="entry name" value="HATPase_C_sf"/>
</dbReference>
<feature type="domain" description="HAMP" evidence="13">
    <location>
        <begin position="328"/>
        <end position="380"/>
    </location>
</feature>
<keyword evidence="5 12" id="KW-0812">Transmembrane</keyword>
<dbReference type="SUPFAM" id="SSF158472">
    <property type="entry name" value="HAMP domain-like"/>
    <property type="match status" value="1"/>
</dbReference>
<keyword evidence="8" id="KW-0067">ATP-binding</keyword>
<dbReference type="InterPro" id="IPR050640">
    <property type="entry name" value="Bact_2-comp_sensor_kinase"/>
</dbReference>